<evidence type="ECO:0000256" key="2">
    <source>
        <dbReference type="SAM" id="Phobius"/>
    </source>
</evidence>
<protein>
    <recommendedName>
        <fullName evidence="5">DUF3054 domain-containing protein</fullName>
    </recommendedName>
</protein>
<reference evidence="3 4" key="1">
    <citation type="submission" date="2017-02" db="EMBL/GenBank/DDBJ databases">
        <authorList>
            <person name="Peterson S.W."/>
        </authorList>
    </citation>
    <scope>NUCLEOTIDE SEQUENCE [LARGE SCALE GENOMIC DNA]</scope>
    <source>
        <strain evidence="3 4">DSM 21481</strain>
    </source>
</reference>
<dbReference type="AlphaFoldDB" id="A0A1T5LPL8"/>
<feature type="transmembrane region" description="Helical" evidence="2">
    <location>
        <begin position="25"/>
        <end position="45"/>
    </location>
</feature>
<keyword evidence="2" id="KW-0812">Transmembrane</keyword>
<dbReference type="Proteomes" id="UP000189777">
    <property type="component" value="Unassembled WGS sequence"/>
</dbReference>
<accession>A0A1T5LPL8</accession>
<keyword evidence="4" id="KW-1185">Reference proteome</keyword>
<feature type="transmembrane region" description="Helical" evidence="2">
    <location>
        <begin position="82"/>
        <end position="100"/>
    </location>
</feature>
<proteinExistence type="predicted"/>
<dbReference type="STRING" id="526729.SAMN04324258_3684"/>
<feature type="transmembrane region" description="Helical" evidence="2">
    <location>
        <begin position="51"/>
        <end position="70"/>
    </location>
</feature>
<dbReference type="InterPro" id="IPR021414">
    <property type="entry name" value="DUF3054"/>
</dbReference>
<evidence type="ECO:0000313" key="3">
    <source>
        <dbReference type="EMBL" id="SKC77864.1"/>
    </source>
</evidence>
<gene>
    <name evidence="3" type="ORF">SAMN04324258_3684</name>
</gene>
<feature type="transmembrane region" description="Helical" evidence="2">
    <location>
        <begin position="112"/>
        <end position="136"/>
    </location>
</feature>
<organism evidence="3 4">
    <name type="scientific">Krasilnikoviella flava</name>
    <dbReference type="NCBI Taxonomy" id="526729"/>
    <lineage>
        <taxon>Bacteria</taxon>
        <taxon>Bacillati</taxon>
        <taxon>Actinomycetota</taxon>
        <taxon>Actinomycetes</taxon>
        <taxon>Micrococcales</taxon>
        <taxon>Promicromonosporaceae</taxon>
        <taxon>Krasilnikoviella</taxon>
    </lineage>
</organism>
<evidence type="ECO:0000313" key="4">
    <source>
        <dbReference type="Proteomes" id="UP000189777"/>
    </source>
</evidence>
<evidence type="ECO:0000256" key="1">
    <source>
        <dbReference type="SAM" id="MobiDB-lite"/>
    </source>
</evidence>
<evidence type="ECO:0008006" key="5">
    <source>
        <dbReference type="Google" id="ProtNLM"/>
    </source>
</evidence>
<dbReference type="EMBL" id="FUZQ01000007">
    <property type="protein sequence ID" value="SKC77864.1"/>
    <property type="molecule type" value="Genomic_DNA"/>
</dbReference>
<feature type="region of interest" description="Disordered" evidence="1">
    <location>
        <begin position="1"/>
        <end position="23"/>
    </location>
</feature>
<name>A0A1T5LPL8_9MICO</name>
<sequence length="140" mass="14348">MSDSLGPVNDASAPASPTTPTARPAWPAAVCDLVCVLVFTVVGTLNHDTAGVGHVALVGLPFVVGLAVGWLATRAWRAPAQVWPTGVAVWFATVVLGLVLRPVLGIGGVEVSFAIVTAVFLGVTMLGWRALAALAARRRA</sequence>
<keyword evidence="2" id="KW-1133">Transmembrane helix</keyword>
<feature type="compositionally biased region" description="Low complexity" evidence="1">
    <location>
        <begin position="11"/>
        <end position="23"/>
    </location>
</feature>
<keyword evidence="2" id="KW-0472">Membrane</keyword>
<dbReference type="Pfam" id="PF11255">
    <property type="entry name" value="DUF3054"/>
    <property type="match status" value="1"/>
</dbReference>